<accession>K7RLT6</accession>
<protein>
    <submittedName>
        <fullName evidence="2">Uncharacterized protein</fullName>
    </submittedName>
</protein>
<keyword evidence="1" id="KW-0472">Membrane</keyword>
<evidence type="ECO:0000256" key="1">
    <source>
        <dbReference type="SAM" id="Phobius"/>
    </source>
</evidence>
<evidence type="ECO:0000313" key="3">
    <source>
        <dbReference type="Proteomes" id="UP000000211"/>
    </source>
</evidence>
<geneLocation type="plasmid" evidence="2 3">
    <name>pTHEOS01</name>
</geneLocation>
<sequence length="33" mass="3708">MKRFYGWRIVWALALATTVSYGVLYYGFGSSGS</sequence>
<feature type="transmembrane region" description="Helical" evidence="1">
    <location>
        <begin position="9"/>
        <end position="28"/>
    </location>
</feature>
<dbReference type="HOGENOM" id="CLU_3384274_0_0_0"/>
<keyword evidence="2" id="KW-0614">Plasmid</keyword>
<dbReference type="KEGG" id="tos:Theos_2355"/>
<evidence type="ECO:0000313" key="2">
    <source>
        <dbReference type="EMBL" id="AFV77342.1"/>
    </source>
</evidence>
<name>K7RLT6_THEOS</name>
<keyword evidence="1" id="KW-1133">Transmembrane helix</keyword>
<dbReference type="EMBL" id="CP003250">
    <property type="protein sequence ID" value="AFV77342.1"/>
    <property type="molecule type" value="Genomic_DNA"/>
</dbReference>
<gene>
    <name evidence="2" type="ORF">Theos_2355</name>
</gene>
<proteinExistence type="predicted"/>
<reference evidence="2 3" key="1">
    <citation type="journal article" date="2013" name="Genome Announc.">
        <title>Whole Genome Sequencing of Thermus oshimai JL-2 and Thermus thermophilus JL-18, Incomplete Denitrifiers from the United States Great Basin.</title>
        <authorList>
            <person name="Murugapiran S.K."/>
            <person name="Huntemann M."/>
            <person name="Wei C.L."/>
            <person name="Han J."/>
            <person name="Detter J.C."/>
            <person name="Han C.S."/>
            <person name="Erkkila T.H."/>
            <person name="Teshima H."/>
            <person name="Chen A."/>
            <person name="Kyrpides N."/>
            <person name="Mavrommatis K."/>
            <person name="Markowitz V."/>
            <person name="Szeto E."/>
            <person name="Ivanova N."/>
            <person name="Pagani I."/>
            <person name="Lam J."/>
            <person name="McDonald A.I."/>
            <person name="Dodsworth J.A."/>
            <person name="Pati A."/>
            <person name="Goodwin L."/>
            <person name="Peters L."/>
            <person name="Pitluck S."/>
            <person name="Woyke T."/>
            <person name="Hedlund B.P."/>
        </authorList>
    </citation>
    <scope>NUCLEOTIDE SEQUENCE</scope>
    <source>
        <strain evidence="2 3">JL-2</strain>
        <plasmid evidence="2">pTHEOS01</plasmid>
    </source>
</reference>
<keyword evidence="3" id="KW-1185">Reference proteome</keyword>
<dbReference type="Proteomes" id="UP000000211">
    <property type="component" value="Plasmid pTHEOS01"/>
</dbReference>
<organism evidence="2 3">
    <name type="scientific">Thermus oshimai JL-2</name>
    <dbReference type="NCBI Taxonomy" id="751945"/>
    <lineage>
        <taxon>Bacteria</taxon>
        <taxon>Thermotogati</taxon>
        <taxon>Deinococcota</taxon>
        <taxon>Deinococci</taxon>
        <taxon>Thermales</taxon>
        <taxon>Thermaceae</taxon>
        <taxon>Thermus</taxon>
    </lineage>
</organism>
<dbReference type="AlphaFoldDB" id="K7RLT6"/>
<keyword evidence="1" id="KW-0812">Transmembrane</keyword>